<keyword evidence="4" id="KW-0479">Metal-binding</keyword>
<accession>A0A1G7YTN7</accession>
<dbReference type="PANTHER" id="PTHR33653:SF1">
    <property type="entry name" value="RIBONUCLEASE VAPC2"/>
    <property type="match status" value="1"/>
</dbReference>
<dbReference type="STRING" id="551996.SAMN05192573_10649"/>
<dbReference type="GO" id="GO:0016787">
    <property type="term" value="F:hydrolase activity"/>
    <property type="evidence" value="ECO:0007669"/>
    <property type="project" value="UniProtKB-KW"/>
</dbReference>
<dbReference type="CDD" id="cd18738">
    <property type="entry name" value="PIN_VapC4-5_FitB-like"/>
    <property type="match status" value="1"/>
</dbReference>
<dbReference type="EMBL" id="FNCG01000006">
    <property type="protein sequence ID" value="SDG99868.1"/>
    <property type="molecule type" value="Genomic_DNA"/>
</dbReference>
<evidence type="ECO:0000256" key="7">
    <source>
        <dbReference type="ARBA" id="ARBA00038093"/>
    </source>
</evidence>
<name>A0A1G7YTN7_9SPHI</name>
<evidence type="ECO:0000256" key="3">
    <source>
        <dbReference type="ARBA" id="ARBA00022722"/>
    </source>
</evidence>
<dbReference type="SUPFAM" id="SSF88723">
    <property type="entry name" value="PIN domain-like"/>
    <property type="match status" value="1"/>
</dbReference>
<keyword evidence="5" id="KW-0378">Hydrolase</keyword>
<dbReference type="GO" id="GO:0004518">
    <property type="term" value="F:nuclease activity"/>
    <property type="evidence" value="ECO:0007669"/>
    <property type="project" value="UniProtKB-KW"/>
</dbReference>
<dbReference type="Proteomes" id="UP000199705">
    <property type="component" value="Unassembled WGS sequence"/>
</dbReference>
<evidence type="ECO:0000256" key="1">
    <source>
        <dbReference type="ARBA" id="ARBA00001946"/>
    </source>
</evidence>
<sequence>MEEGYLIDTNAIIDYLESKLPEKSNQLLDNTNFQLSVISRIELLAWPKATDSQLKLLTDFINISHIFDFNEPVILKSIEIRKNYRVKLPDAIIAATAIVNKLTLITRNISDFSKISDLKLLDPYRS</sequence>
<dbReference type="PANTHER" id="PTHR33653">
    <property type="entry name" value="RIBONUCLEASE VAPC2"/>
    <property type="match status" value="1"/>
</dbReference>
<reference evidence="10" key="1">
    <citation type="submission" date="2016-10" db="EMBL/GenBank/DDBJ databases">
        <authorList>
            <person name="Varghese N."/>
            <person name="Submissions S."/>
        </authorList>
    </citation>
    <scope>NUCLEOTIDE SEQUENCE [LARGE SCALE GENOMIC DNA]</scope>
    <source>
        <strain evidence="10">Gh-67</strain>
    </source>
</reference>
<evidence type="ECO:0000256" key="2">
    <source>
        <dbReference type="ARBA" id="ARBA00022649"/>
    </source>
</evidence>
<dbReference type="InterPro" id="IPR029060">
    <property type="entry name" value="PIN-like_dom_sf"/>
</dbReference>
<dbReference type="InterPro" id="IPR002716">
    <property type="entry name" value="PIN_dom"/>
</dbReference>
<dbReference type="AlphaFoldDB" id="A0A1G7YTN7"/>
<evidence type="ECO:0000313" key="9">
    <source>
        <dbReference type="EMBL" id="SDG99868.1"/>
    </source>
</evidence>
<feature type="domain" description="PIN" evidence="8">
    <location>
        <begin position="5"/>
        <end position="115"/>
    </location>
</feature>
<dbReference type="GO" id="GO:0046872">
    <property type="term" value="F:metal ion binding"/>
    <property type="evidence" value="ECO:0007669"/>
    <property type="project" value="UniProtKB-KW"/>
</dbReference>
<evidence type="ECO:0000313" key="10">
    <source>
        <dbReference type="Proteomes" id="UP000199705"/>
    </source>
</evidence>
<gene>
    <name evidence="9" type="ORF">SAMN05192573_10649</name>
</gene>
<keyword evidence="3" id="KW-0540">Nuclease</keyword>
<keyword evidence="2" id="KW-1277">Toxin-antitoxin system</keyword>
<protein>
    <recommendedName>
        <fullName evidence="8">PIN domain-containing protein</fullName>
    </recommendedName>
</protein>
<dbReference type="Gene3D" id="3.40.50.1010">
    <property type="entry name" value="5'-nuclease"/>
    <property type="match status" value="1"/>
</dbReference>
<evidence type="ECO:0000256" key="4">
    <source>
        <dbReference type="ARBA" id="ARBA00022723"/>
    </source>
</evidence>
<evidence type="ECO:0000259" key="8">
    <source>
        <dbReference type="Pfam" id="PF01850"/>
    </source>
</evidence>
<dbReference type="Pfam" id="PF01850">
    <property type="entry name" value="PIN"/>
    <property type="match status" value="1"/>
</dbReference>
<keyword evidence="10" id="KW-1185">Reference proteome</keyword>
<evidence type="ECO:0000256" key="5">
    <source>
        <dbReference type="ARBA" id="ARBA00022801"/>
    </source>
</evidence>
<keyword evidence="6" id="KW-0460">Magnesium</keyword>
<organism evidence="9 10">
    <name type="scientific">Mucilaginibacter gossypii</name>
    <dbReference type="NCBI Taxonomy" id="551996"/>
    <lineage>
        <taxon>Bacteria</taxon>
        <taxon>Pseudomonadati</taxon>
        <taxon>Bacteroidota</taxon>
        <taxon>Sphingobacteriia</taxon>
        <taxon>Sphingobacteriales</taxon>
        <taxon>Sphingobacteriaceae</taxon>
        <taxon>Mucilaginibacter</taxon>
    </lineage>
</organism>
<evidence type="ECO:0000256" key="6">
    <source>
        <dbReference type="ARBA" id="ARBA00022842"/>
    </source>
</evidence>
<dbReference type="RefSeq" id="WP_176844451.1">
    <property type="nucleotide sequence ID" value="NZ_FNCG01000006.1"/>
</dbReference>
<dbReference type="InterPro" id="IPR050556">
    <property type="entry name" value="Type_II_TA_system_RNase"/>
</dbReference>
<comment type="similarity">
    <text evidence="7">Belongs to the PINc/VapC protein family.</text>
</comment>
<comment type="cofactor">
    <cofactor evidence="1">
        <name>Mg(2+)</name>
        <dbReference type="ChEBI" id="CHEBI:18420"/>
    </cofactor>
</comment>
<proteinExistence type="inferred from homology"/>